<evidence type="ECO:0000313" key="1">
    <source>
        <dbReference type="EMBL" id="MBM7085232.1"/>
    </source>
</evidence>
<sequence>MRQVVVPDSGHWVPEENPQFLVDCTRLFLGLPGAPAPTPALAGCAA</sequence>
<protein>
    <submittedName>
        <fullName evidence="1">Uncharacterized protein</fullName>
    </submittedName>
</protein>
<proteinExistence type="predicted"/>
<comment type="caution">
    <text evidence="1">The sequence shown here is derived from an EMBL/GenBank/DDBJ whole genome shotgun (WGS) entry which is preliminary data.</text>
</comment>
<dbReference type="EMBL" id="JAFEUO010000006">
    <property type="protein sequence ID" value="MBM7085232.1"/>
    <property type="molecule type" value="Genomic_DNA"/>
</dbReference>
<keyword evidence="2" id="KW-1185">Reference proteome</keyword>
<organism evidence="1 2">
    <name type="scientific">Micromonospora humidisoli</name>
    <dbReference type="NCBI Taxonomy" id="2807622"/>
    <lineage>
        <taxon>Bacteria</taxon>
        <taxon>Bacillati</taxon>
        <taxon>Actinomycetota</taxon>
        <taxon>Actinomycetes</taxon>
        <taxon>Micromonosporales</taxon>
        <taxon>Micromonosporaceae</taxon>
        <taxon>Micromonospora</taxon>
    </lineage>
</organism>
<name>A0ABS2JFE7_9ACTN</name>
<gene>
    <name evidence="1" type="ORF">JQN84_22170</name>
</gene>
<dbReference type="Proteomes" id="UP000809587">
    <property type="component" value="Unassembled WGS sequence"/>
</dbReference>
<dbReference type="RefSeq" id="WP_204960452.1">
    <property type="nucleotide sequence ID" value="NZ_JAFEUO010000006.1"/>
</dbReference>
<evidence type="ECO:0000313" key="2">
    <source>
        <dbReference type="Proteomes" id="UP000809587"/>
    </source>
</evidence>
<reference evidence="1 2" key="1">
    <citation type="submission" date="2021-02" db="EMBL/GenBank/DDBJ databases">
        <authorList>
            <person name="Lee D.-H."/>
        </authorList>
    </citation>
    <scope>NUCLEOTIDE SEQUENCE [LARGE SCALE GENOMIC DNA]</scope>
    <source>
        <strain evidence="1 2">MMS20-R2-29</strain>
    </source>
</reference>
<accession>A0ABS2JFE7</accession>